<evidence type="ECO:0000256" key="6">
    <source>
        <dbReference type="RuleBase" id="RU003376"/>
    </source>
</evidence>
<dbReference type="EMBL" id="JBHLUN010000017">
    <property type="protein sequence ID" value="MFC0410678.1"/>
    <property type="molecule type" value="Genomic_DNA"/>
</dbReference>
<name>A0ABV6JY65_9PROT</name>
<feature type="region of interest" description="Disordered" evidence="7">
    <location>
        <begin position="1"/>
        <end position="27"/>
    </location>
</feature>
<dbReference type="InterPro" id="IPR013833">
    <property type="entry name" value="Cyt_c_oxidase_su3_a-hlx"/>
</dbReference>
<evidence type="ECO:0000313" key="11">
    <source>
        <dbReference type="Proteomes" id="UP001589865"/>
    </source>
</evidence>
<evidence type="ECO:0000259" key="9">
    <source>
        <dbReference type="PROSITE" id="PS50253"/>
    </source>
</evidence>
<evidence type="ECO:0000256" key="7">
    <source>
        <dbReference type="SAM" id="MobiDB-lite"/>
    </source>
</evidence>
<keyword evidence="3 6" id="KW-0812">Transmembrane</keyword>
<accession>A0ABV6JY65</accession>
<dbReference type="InterPro" id="IPR000298">
    <property type="entry name" value="Cyt_c_oxidase-like_su3"/>
</dbReference>
<gene>
    <name evidence="10" type="ORF">ACFFGY_20715</name>
</gene>
<evidence type="ECO:0000256" key="8">
    <source>
        <dbReference type="SAM" id="Phobius"/>
    </source>
</evidence>
<comment type="subcellular location">
    <subcellularLocation>
        <location evidence="6">Cell membrane</location>
        <topology evidence="6">Multi-pass membrane protein</topology>
    </subcellularLocation>
    <subcellularLocation>
        <location evidence="1">Membrane</location>
        <topology evidence="1">Multi-pass membrane protein</topology>
    </subcellularLocation>
</comment>
<keyword evidence="11" id="KW-1185">Reference proteome</keyword>
<comment type="caution">
    <text evidence="10">The sequence shown here is derived from an EMBL/GenBank/DDBJ whole genome shotgun (WGS) entry which is preliminary data.</text>
</comment>
<feature type="transmembrane region" description="Helical" evidence="8">
    <location>
        <begin position="204"/>
        <end position="223"/>
    </location>
</feature>
<reference evidence="10 11" key="1">
    <citation type="submission" date="2024-09" db="EMBL/GenBank/DDBJ databases">
        <authorList>
            <person name="Sun Q."/>
            <person name="Mori K."/>
        </authorList>
    </citation>
    <scope>NUCLEOTIDE SEQUENCE [LARGE SCALE GENOMIC DNA]</scope>
    <source>
        <strain evidence="10 11">TBRC 5777</strain>
    </source>
</reference>
<dbReference type="PROSITE" id="PS50253">
    <property type="entry name" value="COX3"/>
    <property type="match status" value="1"/>
</dbReference>
<feature type="transmembrane region" description="Helical" evidence="8">
    <location>
        <begin position="113"/>
        <end position="132"/>
    </location>
</feature>
<sequence length="226" mass="24822">MSAAAAPQPQTPSQHAATTEPSPLLEPWGSLQRQRQGVAFGTWVFLGSEALLFGGLIMTVAVMRALNPQAFAVAGHETNVVFGTVNTAILLTSSLSMAIAAEASRAELRTATLRGLAVTWLLGLSFLVVKAFEYREDIHEHLVPGPNFPLAEPQAQIFFALYWIMTALHAVHMTVGLGVVGWLTWQGWTHRRPLRSPAFEAAALYWHLVDIVWVFLYPLFYLGGRT</sequence>
<keyword evidence="4 8" id="KW-1133">Transmembrane helix</keyword>
<keyword evidence="5 8" id="KW-0472">Membrane</keyword>
<dbReference type="SUPFAM" id="SSF81452">
    <property type="entry name" value="Cytochrome c oxidase subunit III-like"/>
    <property type="match status" value="1"/>
</dbReference>
<evidence type="ECO:0000256" key="2">
    <source>
        <dbReference type="ARBA" id="ARBA00010581"/>
    </source>
</evidence>
<evidence type="ECO:0000256" key="4">
    <source>
        <dbReference type="ARBA" id="ARBA00022989"/>
    </source>
</evidence>
<feature type="transmembrane region" description="Helical" evidence="8">
    <location>
        <begin position="80"/>
        <end position="101"/>
    </location>
</feature>
<dbReference type="Pfam" id="PF00510">
    <property type="entry name" value="COX3"/>
    <property type="match status" value="1"/>
</dbReference>
<dbReference type="Proteomes" id="UP001589865">
    <property type="component" value="Unassembled WGS sequence"/>
</dbReference>
<evidence type="ECO:0000256" key="5">
    <source>
        <dbReference type="ARBA" id="ARBA00023136"/>
    </source>
</evidence>
<dbReference type="Gene3D" id="1.20.120.80">
    <property type="entry name" value="Cytochrome c oxidase, subunit III, four-helix bundle"/>
    <property type="match status" value="1"/>
</dbReference>
<evidence type="ECO:0000313" key="10">
    <source>
        <dbReference type="EMBL" id="MFC0410678.1"/>
    </source>
</evidence>
<organism evidence="10 11">
    <name type="scientific">Roseomonas elaeocarpi</name>
    <dbReference type="NCBI Taxonomy" id="907779"/>
    <lineage>
        <taxon>Bacteria</taxon>
        <taxon>Pseudomonadati</taxon>
        <taxon>Pseudomonadota</taxon>
        <taxon>Alphaproteobacteria</taxon>
        <taxon>Acetobacterales</taxon>
        <taxon>Roseomonadaceae</taxon>
        <taxon>Roseomonas</taxon>
    </lineage>
</organism>
<dbReference type="PANTHER" id="PTHR11403">
    <property type="entry name" value="CYTOCHROME C OXIDASE SUBUNIT III"/>
    <property type="match status" value="1"/>
</dbReference>
<protein>
    <submittedName>
        <fullName evidence="10">Cytochrome c oxidase subunit 3</fullName>
    </submittedName>
</protein>
<feature type="transmembrane region" description="Helical" evidence="8">
    <location>
        <begin position="157"/>
        <end position="183"/>
    </location>
</feature>
<dbReference type="PANTHER" id="PTHR11403:SF6">
    <property type="entry name" value="NITRIC OXIDE REDUCTASE SUBUNIT E"/>
    <property type="match status" value="1"/>
</dbReference>
<evidence type="ECO:0000256" key="3">
    <source>
        <dbReference type="ARBA" id="ARBA00022692"/>
    </source>
</evidence>
<feature type="transmembrane region" description="Helical" evidence="8">
    <location>
        <begin position="38"/>
        <end position="60"/>
    </location>
</feature>
<dbReference type="InterPro" id="IPR024791">
    <property type="entry name" value="Cyt_c/ubiquinol_Oxase_su3"/>
</dbReference>
<evidence type="ECO:0000256" key="1">
    <source>
        <dbReference type="ARBA" id="ARBA00004141"/>
    </source>
</evidence>
<comment type="similarity">
    <text evidence="2 6">Belongs to the cytochrome c oxidase subunit 3 family.</text>
</comment>
<dbReference type="RefSeq" id="WP_377046433.1">
    <property type="nucleotide sequence ID" value="NZ_JBHLUN010000017.1"/>
</dbReference>
<dbReference type="InterPro" id="IPR035973">
    <property type="entry name" value="Cyt_c_oxidase_su3-like_sf"/>
</dbReference>
<proteinExistence type="inferred from homology"/>
<feature type="compositionally biased region" description="Low complexity" evidence="7">
    <location>
        <begin position="1"/>
        <end position="19"/>
    </location>
</feature>
<feature type="domain" description="Heme-copper oxidase subunit III family profile" evidence="9">
    <location>
        <begin position="35"/>
        <end position="225"/>
    </location>
</feature>